<proteinExistence type="predicted"/>
<evidence type="ECO:0000256" key="1">
    <source>
        <dbReference type="SAM" id="Coils"/>
    </source>
</evidence>
<dbReference type="InterPro" id="IPR027267">
    <property type="entry name" value="AH/BAR_dom_sf"/>
</dbReference>
<reference evidence="3" key="1">
    <citation type="journal article" date="2015" name="Nature">
        <title>Complex archaea that bridge the gap between prokaryotes and eukaryotes.</title>
        <authorList>
            <person name="Spang A."/>
            <person name="Saw J.H."/>
            <person name="Jorgensen S.L."/>
            <person name="Zaremba-Niedzwiedzka K."/>
            <person name="Martijn J."/>
            <person name="Lind A.E."/>
            <person name="van Eijk R."/>
            <person name="Schleper C."/>
            <person name="Guy L."/>
            <person name="Ettema T.J."/>
        </authorList>
    </citation>
    <scope>NUCLEOTIDE SEQUENCE</scope>
</reference>
<accession>A0A0F9S3S0</accession>
<dbReference type="InterPro" id="IPR021104">
    <property type="entry name" value="KfrA_DNA-bd_N"/>
</dbReference>
<dbReference type="EMBL" id="LAZR01000588">
    <property type="protein sequence ID" value="KKN63480.1"/>
    <property type="molecule type" value="Genomic_DNA"/>
</dbReference>
<feature type="domain" description="KfrA N-terminal DNA-binding" evidence="2">
    <location>
        <begin position="15"/>
        <end position="142"/>
    </location>
</feature>
<evidence type="ECO:0000313" key="3">
    <source>
        <dbReference type="EMBL" id="KKN63480.1"/>
    </source>
</evidence>
<comment type="caution">
    <text evidence="3">The sequence shown here is derived from an EMBL/GenBank/DDBJ whole genome shotgun (WGS) entry which is preliminary data.</text>
</comment>
<feature type="coiled-coil region" evidence="1">
    <location>
        <begin position="116"/>
        <end position="189"/>
    </location>
</feature>
<protein>
    <recommendedName>
        <fullName evidence="2">KfrA N-terminal DNA-binding domain-containing protein</fullName>
    </recommendedName>
</protein>
<evidence type="ECO:0000259" key="2">
    <source>
        <dbReference type="Pfam" id="PF11740"/>
    </source>
</evidence>
<sequence length="205" mass="23175">MREVINTKDKRPAITEEQLFDTCDTYVEQYGKEPSQQAIKALIGGSAGTIGPLLRAWKEKKANDEQAVLAMPEHIRDGGMTIIATWWQSIQPTINDMITAAQKLADEKVYKAEIIRQDTIAELAEQEQENDRLMLQIEEVNAESQKEIDALKLQLSKSQSAYKKERTEKEEVKLKLARVEGECASLNKQISQHTTTSKADNTLKE</sequence>
<name>A0A0F9S3S0_9ZZZZ</name>
<organism evidence="3">
    <name type="scientific">marine sediment metagenome</name>
    <dbReference type="NCBI Taxonomy" id="412755"/>
    <lineage>
        <taxon>unclassified sequences</taxon>
        <taxon>metagenomes</taxon>
        <taxon>ecological metagenomes</taxon>
    </lineage>
</organism>
<dbReference type="AlphaFoldDB" id="A0A0F9S3S0"/>
<gene>
    <name evidence="3" type="ORF">LCGC14_0501410</name>
</gene>
<dbReference type="Pfam" id="PF11740">
    <property type="entry name" value="KfrA_N"/>
    <property type="match status" value="1"/>
</dbReference>
<dbReference type="SUPFAM" id="SSF103657">
    <property type="entry name" value="BAR/IMD domain-like"/>
    <property type="match status" value="1"/>
</dbReference>
<keyword evidence="1" id="KW-0175">Coiled coil</keyword>
<dbReference type="Gene3D" id="1.20.1270.60">
    <property type="entry name" value="Arfaptin homology (AH) domain/BAR domain"/>
    <property type="match status" value="1"/>
</dbReference>